<gene>
    <name evidence="1" type="ORF">PWJ81_07000</name>
</gene>
<protein>
    <submittedName>
        <fullName evidence="1">Cyclase family protein</fullName>
    </submittedName>
</protein>
<dbReference type="GeneID" id="83608705"/>
<dbReference type="PANTHER" id="PTHR31118:SF12">
    <property type="entry name" value="CYCLASE-LIKE PROTEIN 2"/>
    <property type="match status" value="1"/>
</dbReference>
<dbReference type="Proteomes" id="UP001219297">
    <property type="component" value="Unassembled WGS sequence"/>
</dbReference>
<dbReference type="RefSeq" id="WP_274778610.1">
    <property type="nucleotide sequence ID" value="NZ_JARBHI010000016.1"/>
</dbReference>
<keyword evidence="2" id="KW-1185">Reference proteome</keyword>
<dbReference type="InterPro" id="IPR007325">
    <property type="entry name" value="KFase/CYL"/>
</dbReference>
<sequence length="235" mass="26579">MGFFDHYRVVDLSMLIEPHWRFAPEFAFKELPKPEFTFRSTVLKDYGAHNFSHCDAPQHVDRALETIEMLPIERFCGEASLIDVADLGGNAALSREVLEARAGAVRAGDVILIRSNQALRHPTTVPEFWTRSPWITKSGAEYLLELEAKAIAFDFPQDRAIREPYLTDFEHHEPVEDWACHTVLLPKGILQIEYLAGLEQLSQERFLFFAAPLKIKGADGGPARVYALEVIAEEA</sequence>
<dbReference type="PANTHER" id="PTHR31118">
    <property type="entry name" value="CYCLASE-LIKE PROTEIN 2"/>
    <property type="match status" value="1"/>
</dbReference>
<dbReference type="InterPro" id="IPR037175">
    <property type="entry name" value="KFase_sf"/>
</dbReference>
<comment type="caution">
    <text evidence="1">The sequence shown here is derived from an EMBL/GenBank/DDBJ whole genome shotgun (WGS) entry which is preliminary data.</text>
</comment>
<dbReference type="Pfam" id="PF04199">
    <property type="entry name" value="Cyclase"/>
    <property type="match status" value="1"/>
</dbReference>
<dbReference type="EMBL" id="JARBHI010000016">
    <property type="protein sequence ID" value="MDE1656815.1"/>
    <property type="molecule type" value="Genomic_DNA"/>
</dbReference>
<organism evidence="1 2">
    <name type="scientific">Actinotignum sanguinis</name>
    <dbReference type="NCBI Taxonomy" id="1445614"/>
    <lineage>
        <taxon>Bacteria</taxon>
        <taxon>Bacillati</taxon>
        <taxon>Actinomycetota</taxon>
        <taxon>Actinomycetes</taxon>
        <taxon>Actinomycetales</taxon>
        <taxon>Actinomycetaceae</taxon>
        <taxon>Actinotignum</taxon>
    </lineage>
</organism>
<evidence type="ECO:0000313" key="2">
    <source>
        <dbReference type="Proteomes" id="UP001219297"/>
    </source>
</evidence>
<reference evidence="1 2" key="1">
    <citation type="submission" date="2023-02" db="EMBL/GenBank/DDBJ databases">
        <title>Defining the Infant Male Urobiome and Moving Towards Mechanisms in Urobiome Research.</title>
        <authorList>
            <person name="Reasoner S."/>
            <person name="Flores V."/>
            <person name="Van Horn G."/>
            <person name="Morales G."/>
            <person name="Peard L."/>
            <person name="Abelson B."/>
            <person name="Manuel C."/>
            <person name="Lee J."/>
            <person name="Baker B."/>
            <person name="Williams T."/>
            <person name="Schmitz J."/>
            <person name="Clayton D."/>
            <person name="Hadjifrangiskou M."/>
        </authorList>
    </citation>
    <scope>NUCLEOTIDE SEQUENCE [LARGE SCALE GENOMIC DNA]</scope>
    <source>
        <strain evidence="1 2">AS1053</strain>
    </source>
</reference>
<name>A0ABT5V7B1_9ACTO</name>
<proteinExistence type="predicted"/>
<accession>A0ABT5V7B1</accession>
<dbReference type="Gene3D" id="3.50.30.50">
    <property type="entry name" value="Putative cyclase"/>
    <property type="match status" value="1"/>
</dbReference>
<evidence type="ECO:0000313" key="1">
    <source>
        <dbReference type="EMBL" id="MDE1656815.1"/>
    </source>
</evidence>
<dbReference type="SUPFAM" id="SSF102198">
    <property type="entry name" value="Putative cyclase"/>
    <property type="match status" value="1"/>
</dbReference>